<dbReference type="SUPFAM" id="SSF53649">
    <property type="entry name" value="Alkaline phosphatase-like"/>
    <property type="match status" value="1"/>
</dbReference>
<name>A0A0S8G6Y5_UNCW3</name>
<accession>A0A0S8G6Y5</accession>
<sequence>MARVFDYKREKMEVLVIGLDGAPYHLLAKVSKKMPTLASLMDNGSYGILTSTIPALSLLSWPVFYTGKNPGKIGVYVTRLVRDSVEEVKLPTSHDVKAPAIWEILSNHKKKVGVVNIPVTYPPKPVNGFLITGFLTPPSSDDFVYPPELKSELKEYTIDLDVLTEDKKLPEHDVDKSVLLQKQYDITQKRAATCLRLIRDHQPDFFIVNFKGLDNMQHLFWHKQDVIVAFYEKLDTLLKQFIDTVKPKNTVIMSDHGFHARSTKYFHINTYLEREGFLFRNKSLKGRLSILTYTVGVKLVEVFPFIRNLVPEKAKSSVGIKQMTDRIDWSKTIAYADFHRGIFINKEIAGTERDKVAQAIVEKMMACEDPHSGKKVFKTVKRKEEIFSGPYFDLLPDIVWLPDADYRVNANLYPALISPRLDAPHIAGEHMAAADGIFILNGPGVIRNTHIEGAHISDLAPTILYMMDVPIPSDMDGKVLRSAFETSYRKPQYTKAGEAEKKDFAFTQTEERKLEERLKGLGYL</sequence>
<dbReference type="InterPro" id="IPR002591">
    <property type="entry name" value="Phosphodiest/P_Trfase"/>
</dbReference>
<dbReference type="GO" id="GO:0016787">
    <property type="term" value="F:hydrolase activity"/>
    <property type="evidence" value="ECO:0007669"/>
    <property type="project" value="UniProtKB-ARBA"/>
</dbReference>
<gene>
    <name evidence="1" type="ORF">AMJ87_13150</name>
</gene>
<evidence type="ECO:0008006" key="3">
    <source>
        <dbReference type="Google" id="ProtNLM"/>
    </source>
</evidence>
<dbReference type="EMBL" id="LJUO01000212">
    <property type="protein sequence ID" value="KPK67578.1"/>
    <property type="molecule type" value="Genomic_DNA"/>
</dbReference>
<dbReference type="PANTHER" id="PTHR10151">
    <property type="entry name" value="ECTONUCLEOTIDE PYROPHOSPHATASE/PHOSPHODIESTERASE"/>
    <property type="match status" value="1"/>
</dbReference>
<dbReference type="PANTHER" id="PTHR10151:SF120">
    <property type="entry name" value="BIS(5'-ADENOSYL)-TRIPHOSPHATASE"/>
    <property type="match status" value="1"/>
</dbReference>
<evidence type="ECO:0000313" key="1">
    <source>
        <dbReference type="EMBL" id="KPK67578.1"/>
    </source>
</evidence>
<proteinExistence type="predicted"/>
<reference evidence="1 2" key="1">
    <citation type="journal article" date="2015" name="Microbiome">
        <title>Genomic resolution of linkages in carbon, nitrogen, and sulfur cycling among widespread estuary sediment bacteria.</title>
        <authorList>
            <person name="Baker B.J."/>
            <person name="Lazar C.S."/>
            <person name="Teske A.P."/>
            <person name="Dick G.J."/>
        </authorList>
    </citation>
    <scope>NUCLEOTIDE SEQUENCE [LARGE SCALE GENOMIC DNA]</scope>
    <source>
        <strain evidence="1">SM23_60</strain>
    </source>
</reference>
<dbReference type="Proteomes" id="UP000051096">
    <property type="component" value="Unassembled WGS sequence"/>
</dbReference>
<protein>
    <recommendedName>
        <fullName evidence="3">Nucleotide pyrophosphatase</fullName>
    </recommendedName>
</protein>
<comment type="caution">
    <text evidence="1">The sequence shown here is derived from an EMBL/GenBank/DDBJ whole genome shotgun (WGS) entry which is preliminary data.</text>
</comment>
<dbReference type="AlphaFoldDB" id="A0A0S8G6Y5"/>
<organism evidence="1 2">
    <name type="scientific">candidate division WOR_3 bacterium SM23_60</name>
    <dbReference type="NCBI Taxonomy" id="1703780"/>
    <lineage>
        <taxon>Bacteria</taxon>
        <taxon>Bacteria division WOR-3</taxon>
    </lineage>
</organism>
<dbReference type="Pfam" id="PF01663">
    <property type="entry name" value="Phosphodiest"/>
    <property type="match status" value="1"/>
</dbReference>
<dbReference type="InterPro" id="IPR017850">
    <property type="entry name" value="Alkaline_phosphatase_core_sf"/>
</dbReference>
<dbReference type="Gene3D" id="3.40.720.10">
    <property type="entry name" value="Alkaline Phosphatase, subunit A"/>
    <property type="match status" value="2"/>
</dbReference>
<evidence type="ECO:0000313" key="2">
    <source>
        <dbReference type="Proteomes" id="UP000051096"/>
    </source>
</evidence>